<dbReference type="Proteomes" id="UP000009100">
    <property type="component" value="Chromosome 2"/>
</dbReference>
<sequence length="223" mass="24332">MGTDHYGISARLSGDKTPRYRQRRYATKNDRSFKMKKSIIATGLAFAMAMPFAANAADYVIDTKGAHASVNFKVSHLGYSFIQGRFNTFSGDFSFDESNVEASKINVTVDTTSLDSNHAERDKHIRSGDFINAGKFSDATFNSTKVVDKGDGKLEVMGDLKLHGVTKPIVIEAEFIGAGQDPWGGERAGFVGTTRLELADFNIPVMGASSYVDMDLHVEGVKK</sequence>
<dbReference type="AlphaFoldDB" id="B7VSH1"/>
<feature type="domain" description="Lipid/polyisoprenoid-binding YceI-like" evidence="4">
    <location>
        <begin position="58"/>
        <end position="221"/>
    </location>
</feature>
<evidence type="ECO:0000256" key="2">
    <source>
        <dbReference type="ARBA" id="ARBA00022764"/>
    </source>
</evidence>
<reference evidence="5 6" key="1">
    <citation type="submission" date="2009-02" db="EMBL/GenBank/DDBJ databases">
        <title>Vibrio splendidus str. LGP32 complete genome.</title>
        <authorList>
            <person name="Mazel D."/>
            <person name="Le Roux F."/>
        </authorList>
    </citation>
    <scope>NUCLEOTIDE SEQUENCE [LARGE SCALE GENOMIC DNA]</scope>
    <source>
        <strain evidence="5 6">LGP32</strain>
    </source>
</reference>
<evidence type="ECO:0000256" key="3">
    <source>
        <dbReference type="HAMAP-Rule" id="MF_00780"/>
    </source>
</evidence>
<evidence type="ECO:0000259" key="4">
    <source>
        <dbReference type="SMART" id="SM00867"/>
    </source>
</evidence>
<protein>
    <recommendedName>
        <fullName evidence="3">UPF0312 protein VS_II0788</fullName>
    </recommendedName>
</protein>
<name>B7VSH1_VIBA3</name>
<dbReference type="EMBL" id="FM954973">
    <property type="protein sequence ID" value="CAV26531.1"/>
    <property type="molecule type" value="Genomic_DNA"/>
</dbReference>
<accession>B7VSH1</accession>
<dbReference type="NCBIfam" id="NF002994">
    <property type="entry name" value="PRK03757.1"/>
    <property type="match status" value="1"/>
</dbReference>
<dbReference type="PANTHER" id="PTHR34406">
    <property type="entry name" value="PROTEIN YCEI"/>
    <property type="match status" value="1"/>
</dbReference>
<keyword evidence="1 3" id="KW-0732">Signal</keyword>
<dbReference type="SUPFAM" id="SSF101874">
    <property type="entry name" value="YceI-like"/>
    <property type="match status" value="1"/>
</dbReference>
<organism evidence="5 6">
    <name type="scientific">Vibrio atlanticus (strain LGP32)</name>
    <name type="common">Vibrio splendidus (strain Mel32)</name>
    <dbReference type="NCBI Taxonomy" id="575788"/>
    <lineage>
        <taxon>Bacteria</taxon>
        <taxon>Pseudomonadati</taxon>
        <taxon>Pseudomonadota</taxon>
        <taxon>Gammaproteobacteria</taxon>
        <taxon>Vibrionales</taxon>
        <taxon>Vibrionaceae</taxon>
        <taxon>Vibrio</taxon>
    </lineage>
</organism>
<dbReference type="HOGENOM" id="CLU_071003_1_2_6"/>
<dbReference type="Pfam" id="PF04264">
    <property type="entry name" value="YceI"/>
    <property type="match status" value="1"/>
</dbReference>
<dbReference type="PANTHER" id="PTHR34406:SF1">
    <property type="entry name" value="PROTEIN YCEI"/>
    <property type="match status" value="1"/>
</dbReference>
<comment type="similarity">
    <text evidence="3">Belongs to the UPF0312 family. Type 1 subfamily.</text>
</comment>
<dbReference type="eggNOG" id="COG2353">
    <property type="taxonomic scope" value="Bacteria"/>
</dbReference>
<dbReference type="InterPro" id="IPR007372">
    <property type="entry name" value="Lipid/polyisoprenoid-bd_YceI"/>
</dbReference>
<evidence type="ECO:0000256" key="1">
    <source>
        <dbReference type="ARBA" id="ARBA00022729"/>
    </source>
</evidence>
<gene>
    <name evidence="5" type="ordered locus">VS_II0788</name>
</gene>
<comment type="subcellular location">
    <subcellularLocation>
        <location evidence="3">Periplasm</location>
    </subcellularLocation>
</comment>
<keyword evidence="2 3" id="KW-0574">Periplasm</keyword>
<dbReference type="HAMAP" id="MF_00780">
    <property type="entry name" value="UPF0312"/>
    <property type="match status" value="1"/>
</dbReference>
<dbReference type="InterPro" id="IPR023480">
    <property type="entry name" value="UPF0312/YceI"/>
</dbReference>
<dbReference type="Gene3D" id="2.40.128.110">
    <property type="entry name" value="Lipid/polyisoprenoid-binding, YceI-like"/>
    <property type="match status" value="1"/>
</dbReference>
<dbReference type="SMART" id="SM00867">
    <property type="entry name" value="YceI"/>
    <property type="match status" value="1"/>
</dbReference>
<evidence type="ECO:0000313" key="5">
    <source>
        <dbReference type="EMBL" id="CAV26531.1"/>
    </source>
</evidence>
<dbReference type="KEGG" id="vsp:VS_II0788"/>
<evidence type="ECO:0000313" key="6">
    <source>
        <dbReference type="Proteomes" id="UP000009100"/>
    </source>
</evidence>
<dbReference type="InterPro" id="IPR036761">
    <property type="entry name" value="TTHA0802/YceI-like_sf"/>
</dbReference>
<dbReference type="GO" id="GO:0042597">
    <property type="term" value="C:periplasmic space"/>
    <property type="evidence" value="ECO:0007669"/>
    <property type="project" value="UniProtKB-SubCell"/>
</dbReference>
<proteinExistence type="inferred from homology"/>
<dbReference type="STRING" id="575788.VS_II0788"/>